<dbReference type="Proteomes" id="UP000319486">
    <property type="component" value="Unassembled WGS sequence"/>
</dbReference>
<name>A0A502BUY6_9GAMM</name>
<keyword evidence="4" id="KW-1185">Reference proteome</keyword>
<keyword evidence="1" id="KW-0812">Transmembrane</keyword>
<comment type="caution">
    <text evidence="3">The sequence shown here is derived from an EMBL/GenBank/DDBJ whole genome shotgun (WGS) entry which is preliminary data.</text>
</comment>
<dbReference type="OrthoDB" id="2873672at2"/>
<evidence type="ECO:0000259" key="2">
    <source>
        <dbReference type="Pfam" id="PF09990"/>
    </source>
</evidence>
<dbReference type="RefSeq" id="WP_140655396.1">
    <property type="nucleotide sequence ID" value="NZ_RCZB01000001.1"/>
</dbReference>
<dbReference type="InterPro" id="IPR019251">
    <property type="entry name" value="DUF2231_TM"/>
</dbReference>
<dbReference type="AlphaFoldDB" id="A0A502BUY6"/>
<evidence type="ECO:0000313" key="4">
    <source>
        <dbReference type="Proteomes" id="UP000319486"/>
    </source>
</evidence>
<organism evidence="3 4">
    <name type="scientific">Rhodanobacter glycinis</name>
    <dbReference type="NCBI Taxonomy" id="582702"/>
    <lineage>
        <taxon>Bacteria</taxon>
        <taxon>Pseudomonadati</taxon>
        <taxon>Pseudomonadota</taxon>
        <taxon>Gammaproteobacteria</taxon>
        <taxon>Lysobacterales</taxon>
        <taxon>Rhodanobacteraceae</taxon>
        <taxon>Rhodanobacter</taxon>
    </lineage>
</organism>
<feature type="transmembrane region" description="Helical" evidence="1">
    <location>
        <begin position="73"/>
        <end position="93"/>
    </location>
</feature>
<keyword evidence="1" id="KW-0472">Membrane</keyword>
<protein>
    <submittedName>
        <fullName evidence="3">DUF2231 domain-containing protein</fullName>
    </submittedName>
</protein>
<sequence>MRHPLHPALVHFPIACWSLATVADLASLVWGEPAWRLAGVLLVAGIGFSIPAMLAGFLELAKVAEDNPAIKDVNRHMIVVMCALAFYTASLFLRLQGTHLIEPGLLAIGMSVLGFLFLAAAGWLGGKLVYGHRLGVSPP</sequence>
<gene>
    <name evidence="3" type="ORF">EAH88_17365</name>
</gene>
<reference evidence="3 4" key="1">
    <citation type="journal article" date="2019" name="Environ. Microbiol.">
        <title>Species interactions and distinct microbial communities in high Arctic permafrost affected cryosols are associated with the CH4 and CO2 gas fluxes.</title>
        <authorList>
            <person name="Altshuler I."/>
            <person name="Hamel J."/>
            <person name="Turney S."/>
            <person name="Magnuson E."/>
            <person name="Levesque R."/>
            <person name="Greer C."/>
            <person name="Whyte L.G."/>
        </authorList>
    </citation>
    <scope>NUCLEOTIDE SEQUENCE [LARGE SCALE GENOMIC DNA]</scope>
    <source>
        <strain evidence="3 4">S13Y</strain>
    </source>
</reference>
<evidence type="ECO:0000256" key="1">
    <source>
        <dbReference type="SAM" id="Phobius"/>
    </source>
</evidence>
<accession>A0A502BUY6</accession>
<feature type="domain" description="DUF2231" evidence="2">
    <location>
        <begin position="2"/>
        <end position="137"/>
    </location>
</feature>
<feature type="transmembrane region" description="Helical" evidence="1">
    <location>
        <begin position="41"/>
        <end position="61"/>
    </location>
</feature>
<feature type="transmembrane region" description="Helical" evidence="1">
    <location>
        <begin position="105"/>
        <end position="124"/>
    </location>
</feature>
<dbReference type="EMBL" id="RCZO01000012">
    <property type="protein sequence ID" value="TPG04697.1"/>
    <property type="molecule type" value="Genomic_DNA"/>
</dbReference>
<proteinExistence type="predicted"/>
<evidence type="ECO:0000313" key="3">
    <source>
        <dbReference type="EMBL" id="TPG04697.1"/>
    </source>
</evidence>
<keyword evidence="1" id="KW-1133">Transmembrane helix</keyword>
<dbReference type="Pfam" id="PF09990">
    <property type="entry name" value="DUF2231"/>
    <property type="match status" value="1"/>
</dbReference>